<reference evidence="2" key="1">
    <citation type="submission" date="2022-11" db="UniProtKB">
        <authorList>
            <consortium name="WormBaseParasite"/>
        </authorList>
    </citation>
    <scope>IDENTIFICATION</scope>
</reference>
<accession>A0A914SE53</accession>
<name>A0A914SE53_PAREQ</name>
<organism evidence="1 2">
    <name type="scientific">Parascaris equorum</name>
    <name type="common">Equine roundworm</name>
    <dbReference type="NCBI Taxonomy" id="6256"/>
    <lineage>
        <taxon>Eukaryota</taxon>
        <taxon>Metazoa</taxon>
        <taxon>Ecdysozoa</taxon>
        <taxon>Nematoda</taxon>
        <taxon>Chromadorea</taxon>
        <taxon>Rhabditida</taxon>
        <taxon>Spirurina</taxon>
        <taxon>Ascaridomorpha</taxon>
        <taxon>Ascaridoidea</taxon>
        <taxon>Ascarididae</taxon>
        <taxon>Parascaris</taxon>
    </lineage>
</organism>
<proteinExistence type="predicted"/>
<dbReference type="AlphaFoldDB" id="A0A914SE53"/>
<sequence length="40" mass="4656">MRIVVATNSVILDLKFLKLFISDWILIRTVHLNDRLISTS</sequence>
<evidence type="ECO:0000313" key="1">
    <source>
        <dbReference type="Proteomes" id="UP000887564"/>
    </source>
</evidence>
<keyword evidence="1" id="KW-1185">Reference proteome</keyword>
<evidence type="ECO:0000313" key="2">
    <source>
        <dbReference type="WBParaSite" id="PEQ_0001234101-mRNA-1"/>
    </source>
</evidence>
<dbReference type="Proteomes" id="UP000887564">
    <property type="component" value="Unplaced"/>
</dbReference>
<dbReference type="WBParaSite" id="PEQ_0001234101-mRNA-1">
    <property type="protein sequence ID" value="PEQ_0001234101-mRNA-1"/>
    <property type="gene ID" value="PEQ_0001234101"/>
</dbReference>
<protein>
    <submittedName>
        <fullName evidence="2">Uncharacterized protein</fullName>
    </submittedName>
</protein>